<accession>A0ACC0CAR6</accession>
<reference evidence="2" key="1">
    <citation type="journal article" date="2023" name="Nat. Plants">
        <title>Single-cell RNA sequencing provides a high-resolution roadmap for understanding the multicellular compartmentation of specialized metabolism.</title>
        <authorList>
            <person name="Sun S."/>
            <person name="Shen X."/>
            <person name="Li Y."/>
            <person name="Li Y."/>
            <person name="Wang S."/>
            <person name="Li R."/>
            <person name="Zhang H."/>
            <person name="Shen G."/>
            <person name="Guo B."/>
            <person name="Wei J."/>
            <person name="Xu J."/>
            <person name="St-Pierre B."/>
            <person name="Chen S."/>
            <person name="Sun C."/>
        </authorList>
    </citation>
    <scope>NUCLEOTIDE SEQUENCE [LARGE SCALE GENOMIC DNA]</scope>
</reference>
<evidence type="ECO:0000313" key="2">
    <source>
        <dbReference type="Proteomes" id="UP001060085"/>
    </source>
</evidence>
<name>A0ACC0CAR6_CATRO</name>
<evidence type="ECO:0000313" key="1">
    <source>
        <dbReference type="EMBL" id="KAI5682073.1"/>
    </source>
</evidence>
<dbReference type="Proteomes" id="UP001060085">
    <property type="component" value="Linkage Group LG01"/>
</dbReference>
<organism evidence="1 2">
    <name type="scientific">Catharanthus roseus</name>
    <name type="common">Madagascar periwinkle</name>
    <name type="synonym">Vinca rosea</name>
    <dbReference type="NCBI Taxonomy" id="4058"/>
    <lineage>
        <taxon>Eukaryota</taxon>
        <taxon>Viridiplantae</taxon>
        <taxon>Streptophyta</taxon>
        <taxon>Embryophyta</taxon>
        <taxon>Tracheophyta</taxon>
        <taxon>Spermatophyta</taxon>
        <taxon>Magnoliopsida</taxon>
        <taxon>eudicotyledons</taxon>
        <taxon>Gunneridae</taxon>
        <taxon>Pentapetalae</taxon>
        <taxon>asterids</taxon>
        <taxon>lamiids</taxon>
        <taxon>Gentianales</taxon>
        <taxon>Apocynaceae</taxon>
        <taxon>Rauvolfioideae</taxon>
        <taxon>Vinceae</taxon>
        <taxon>Catharanthinae</taxon>
        <taxon>Catharanthus</taxon>
    </lineage>
</organism>
<gene>
    <name evidence="1" type="ORF">M9H77_03301</name>
</gene>
<comment type="caution">
    <text evidence="1">The sequence shown here is derived from an EMBL/GenBank/DDBJ whole genome shotgun (WGS) entry which is preliminary data.</text>
</comment>
<protein>
    <submittedName>
        <fullName evidence="1">Uncharacterized protein</fullName>
    </submittedName>
</protein>
<dbReference type="EMBL" id="CM044701">
    <property type="protein sequence ID" value="KAI5682073.1"/>
    <property type="molecule type" value="Genomic_DNA"/>
</dbReference>
<sequence>MCVVIPSIAEPLAALPLLHYIFRLELFFFRVIVIIRFRLTRNDIISARSVNLIVIVIDGTVQHRRFIRNHLCYRRSSKDVVFLSKTYDALRSMKAPSLSFEHSRDWDPYLGFKAESEDACDEEKVICGMNYCPSMSWVHGMSSVG</sequence>
<keyword evidence="2" id="KW-1185">Reference proteome</keyword>
<proteinExistence type="predicted"/>